<dbReference type="NCBIfam" id="TIGR00436">
    <property type="entry name" value="era"/>
    <property type="match status" value="1"/>
</dbReference>
<dbReference type="NCBIfam" id="NF000908">
    <property type="entry name" value="PRK00089.1"/>
    <property type="match status" value="1"/>
</dbReference>
<dbReference type="NCBIfam" id="TIGR00231">
    <property type="entry name" value="small_GTP"/>
    <property type="match status" value="1"/>
</dbReference>
<evidence type="ECO:0000259" key="11">
    <source>
        <dbReference type="PROSITE" id="PS50823"/>
    </source>
</evidence>
<feature type="binding site" evidence="8">
    <location>
        <begin position="18"/>
        <end position="25"/>
    </location>
    <ligand>
        <name>GTP</name>
        <dbReference type="ChEBI" id="CHEBI:37565"/>
    </ligand>
</feature>
<accession>U4TZK2</accession>
<feature type="region of interest" description="G2" evidence="9">
    <location>
        <begin position="44"/>
        <end position="48"/>
    </location>
</feature>
<dbReference type="eggNOG" id="COG1159">
    <property type="taxonomic scope" value="Bacteria"/>
</dbReference>
<evidence type="ECO:0000313" key="13">
    <source>
        <dbReference type="EMBL" id="ERL66727.1"/>
    </source>
</evidence>
<dbReference type="GO" id="GO:0043024">
    <property type="term" value="F:ribosomal small subunit binding"/>
    <property type="evidence" value="ECO:0007669"/>
    <property type="project" value="TreeGrafter"/>
</dbReference>
<dbReference type="FunFam" id="3.30.300.20:FF:000003">
    <property type="entry name" value="GTPase Era"/>
    <property type="match status" value="1"/>
</dbReference>
<evidence type="ECO:0000259" key="12">
    <source>
        <dbReference type="PROSITE" id="PS51713"/>
    </source>
</evidence>
<dbReference type="RefSeq" id="WP_022528353.1">
    <property type="nucleotide sequence ID" value="NZ_KI271582.1"/>
</dbReference>
<dbReference type="Gene3D" id="3.30.300.20">
    <property type="match status" value="1"/>
</dbReference>
<dbReference type="SUPFAM" id="SSF54814">
    <property type="entry name" value="Prokaryotic type KH domain (KH-domain type II)"/>
    <property type="match status" value="1"/>
</dbReference>
<evidence type="ECO:0000256" key="7">
    <source>
        <dbReference type="ARBA" id="ARBA00023136"/>
    </source>
</evidence>
<dbReference type="GO" id="GO:0070181">
    <property type="term" value="F:small ribosomal subunit rRNA binding"/>
    <property type="evidence" value="ECO:0007669"/>
    <property type="project" value="UniProtKB-UniRule"/>
</dbReference>
<keyword evidence="5 8" id="KW-0694">RNA-binding</keyword>
<dbReference type="InterPro" id="IPR027417">
    <property type="entry name" value="P-loop_NTPase"/>
</dbReference>
<dbReference type="HAMAP" id="MF_00367">
    <property type="entry name" value="GTPase_Era"/>
    <property type="match status" value="1"/>
</dbReference>
<dbReference type="GO" id="GO:0005525">
    <property type="term" value="F:GTP binding"/>
    <property type="evidence" value="ECO:0007669"/>
    <property type="project" value="UniProtKB-UniRule"/>
</dbReference>
<reference evidence="14" key="1">
    <citation type="journal article" date="2013" name="Genome Announc.">
        <title>Whole-Genome Sequencing of Lactobacillus shenzhenensis Strain LY-73T.</title>
        <authorList>
            <person name="Lin Z."/>
            <person name="Liu Z."/>
            <person name="Yang R."/>
            <person name="Zou Y."/>
            <person name="Wan D."/>
            <person name="Chen J."/>
            <person name="Guo M."/>
            <person name="Zhao J."/>
            <person name="Fang C."/>
            <person name="Yang R."/>
            <person name="Liu F."/>
        </authorList>
    </citation>
    <scope>NUCLEOTIDE SEQUENCE [LARGE SCALE GENOMIC DNA]</scope>
    <source>
        <strain evidence="14">LY-73</strain>
    </source>
</reference>
<dbReference type="GO" id="GO:0003924">
    <property type="term" value="F:GTPase activity"/>
    <property type="evidence" value="ECO:0007669"/>
    <property type="project" value="UniProtKB-UniRule"/>
</dbReference>
<feature type="domain" description="KH type-2" evidence="11">
    <location>
        <begin position="208"/>
        <end position="285"/>
    </location>
</feature>
<dbReference type="InterPro" id="IPR005662">
    <property type="entry name" value="GTPase_Era-like"/>
</dbReference>
<dbReference type="PROSITE" id="PS51713">
    <property type="entry name" value="G_ERA"/>
    <property type="match status" value="1"/>
</dbReference>
<dbReference type="PANTHER" id="PTHR42698">
    <property type="entry name" value="GTPASE ERA"/>
    <property type="match status" value="1"/>
</dbReference>
<dbReference type="InterPro" id="IPR009019">
    <property type="entry name" value="KH_sf_prok-type"/>
</dbReference>
<dbReference type="InterPro" id="IPR005225">
    <property type="entry name" value="Small_GTP-bd"/>
</dbReference>
<evidence type="ECO:0000256" key="2">
    <source>
        <dbReference type="ARBA" id="ARBA00020484"/>
    </source>
</evidence>
<proteinExistence type="inferred from homology"/>
<keyword evidence="3 8" id="KW-0690">Ribosome biogenesis</keyword>
<dbReference type="STRING" id="1231336.L248_0406"/>
<keyword evidence="8" id="KW-0699">rRNA-binding</keyword>
<keyword evidence="6 8" id="KW-0342">GTP-binding</keyword>
<dbReference type="CDD" id="cd22534">
    <property type="entry name" value="KH-II_Era"/>
    <property type="match status" value="1"/>
</dbReference>
<dbReference type="AlphaFoldDB" id="U4TZK2"/>
<dbReference type="SUPFAM" id="SSF52540">
    <property type="entry name" value="P-loop containing nucleoside triphosphate hydrolases"/>
    <property type="match status" value="1"/>
</dbReference>
<dbReference type="Pfam" id="PF07650">
    <property type="entry name" value="KH_2"/>
    <property type="match status" value="1"/>
</dbReference>
<evidence type="ECO:0000256" key="3">
    <source>
        <dbReference type="ARBA" id="ARBA00022517"/>
    </source>
</evidence>
<evidence type="ECO:0000256" key="6">
    <source>
        <dbReference type="ARBA" id="ARBA00023134"/>
    </source>
</evidence>
<comment type="subunit">
    <text evidence="8">Monomer.</text>
</comment>
<dbReference type="EMBL" id="KI271582">
    <property type="protein sequence ID" value="ERL66727.1"/>
    <property type="molecule type" value="Genomic_DNA"/>
</dbReference>
<keyword evidence="8" id="KW-0963">Cytoplasm</keyword>
<dbReference type="InterPro" id="IPR006073">
    <property type="entry name" value="GTP-bd"/>
</dbReference>
<dbReference type="GO" id="GO:0000028">
    <property type="term" value="P:ribosomal small subunit assembly"/>
    <property type="evidence" value="ECO:0007669"/>
    <property type="project" value="TreeGrafter"/>
</dbReference>
<dbReference type="Gene3D" id="3.40.50.300">
    <property type="entry name" value="P-loop containing nucleotide triphosphate hydrolases"/>
    <property type="match status" value="1"/>
</dbReference>
<evidence type="ECO:0000256" key="1">
    <source>
        <dbReference type="ARBA" id="ARBA00007921"/>
    </source>
</evidence>
<dbReference type="Proteomes" id="UP000030647">
    <property type="component" value="Unassembled WGS sequence"/>
</dbReference>
<dbReference type="InterPro" id="IPR015946">
    <property type="entry name" value="KH_dom-like_a/b"/>
</dbReference>
<evidence type="ECO:0000256" key="4">
    <source>
        <dbReference type="ARBA" id="ARBA00022741"/>
    </source>
</evidence>
<protein>
    <recommendedName>
        <fullName evidence="2 8">GTPase Era</fullName>
    </recommendedName>
</protein>
<keyword evidence="4 8" id="KW-0547">Nucleotide-binding</keyword>
<comment type="subcellular location">
    <subcellularLocation>
        <location evidence="8">Cytoplasm</location>
    </subcellularLocation>
    <subcellularLocation>
        <location evidence="8">Cell membrane</location>
        <topology evidence="8">Peripheral membrane protein</topology>
    </subcellularLocation>
</comment>
<feature type="binding site" evidence="8">
    <location>
        <begin position="65"/>
        <end position="69"/>
    </location>
    <ligand>
        <name>GTP</name>
        <dbReference type="ChEBI" id="CHEBI:37565"/>
    </ligand>
</feature>
<keyword evidence="7 8" id="KW-0472">Membrane</keyword>
<dbReference type="OrthoDB" id="9805918at2"/>
<dbReference type="FunFam" id="3.40.50.300:FF:000094">
    <property type="entry name" value="GTPase Era"/>
    <property type="match status" value="1"/>
</dbReference>
<evidence type="ECO:0000256" key="9">
    <source>
        <dbReference type="PROSITE-ProRule" id="PRU01050"/>
    </source>
</evidence>
<organism evidence="13 14">
    <name type="scientific">Schleiferilactobacillus shenzhenensis LY-73</name>
    <dbReference type="NCBI Taxonomy" id="1231336"/>
    <lineage>
        <taxon>Bacteria</taxon>
        <taxon>Bacillati</taxon>
        <taxon>Bacillota</taxon>
        <taxon>Bacilli</taxon>
        <taxon>Lactobacillales</taxon>
        <taxon>Lactobacillaceae</taxon>
        <taxon>Schleiferilactobacillus</taxon>
    </lineage>
</organism>
<dbReference type="PROSITE" id="PS50823">
    <property type="entry name" value="KH_TYPE_2"/>
    <property type="match status" value="1"/>
</dbReference>
<dbReference type="GO" id="GO:0005886">
    <property type="term" value="C:plasma membrane"/>
    <property type="evidence" value="ECO:0007669"/>
    <property type="project" value="UniProtKB-SubCell"/>
</dbReference>
<feature type="binding site" evidence="8">
    <location>
        <begin position="127"/>
        <end position="130"/>
    </location>
    <ligand>
        <name>GTP</name>
        <dbReference type="ChEBI" id="CHEBI:37565"/>
    </ligand>
</feature>
<name>U4TZK2_9LACO</name>
<evidence type="ECO:0000313" key="14">
    <source>
        <dbReference type="Proteomes" id="UP000030647"/>
    </source>
</evidence>
<dbReference type="InterPro" id="IPR030388">
    <property type="entry name" value="G_ERA_dom"/>
</dbReference>
<comment type="similarity">
    <text evidence="1 8 9 10">Belongs to the TRAFAC class TrmE-Era-EngA-EngB-Septin-like GTPase superfamily. Era GTPase family.</text>
</comment>
<dbReference type="GO" id="GO:0005829">
    <property type="term" value="C:cytosol"/>
    <property type="evidence" value="ECO:0007669"/>
    <property type="project" value="TreeGrafter"/>
</dbReference>
<feature type="region of interest" description="G4" evidence="9">
    <location>
        <begin position="127"/>
        <end position="130"/>
    </location>
</feature>
<dbReference type="CDD" id="cd04163">
    <property type="entry name" value="Era"/>
    <property type="match status" value="1"/>
</dbReference>
<keyword evidence="8" id="KW-1003">Cell membrane</keyword>
<evidence type="ECO:0000256" key="5">
    <source>
        <dbReference type="ARBA" id="ARBA00022884"/>
    </source>
</evidence>
<dbReference type="InterPro" id="IPR004044">
    <property type="entry name" value="KH_dom_type_2"/>
</dbReference>
<dbReference type="PANTHER" id="PTHR42698:SF1">
    <property type="entry name" value="GTPASE ERA, MITOCHONDRIAL"/>
    <property type="match status" value="1"/>
</dbReference>
<feature type="region of interest" description="G1" evidence="9">
    <location>
        <begin position="18"/>
        <end position="25"/>
    </location>
</feature>
<sequence>MASNENKQFVSGFVAIVGRPNVGKSTLMNRLVGEKVAIMSDKAQTTRNKIQGIYTTDSAQIVFVDTPGIHKPKNKLDDYMDAAAESTLSEVDAIMFMVAADDKIGPGDRYIMDLLTKTSTPVYLLVNKIDLVNPDALPDIVAGYTETLHFAGVYPISATQGNNVDEMLAGLESHLKPGPQYYPADQLTDHPEYFVVAELIREQVLQLTREEIPHSVAVLVDSMNTRVAGKLQVHATIYVERDSQKGIVIGAGGKMLKRMGINARREIEALLGEKINLKLWVKVQKNWRDDPKFLNQSGYNIKRLE</sequence>
<feature type="region of interest" description="G3" evidence="9">
    <location>
        <begin position="65"/>
        <end position="68"/>
    </location>
</feature>
<comment type="function">
    <text evidence="8">An essential GTPase that binds both GDP and GTP, with rapid nucleotide exchange. Plays a role in 16S rRNA processing and 30S ribosomal subunit biogenesis and possibly also in cell cycle regulation and energy metabolism.</text>
</comment>
<feature type="domain" description="Era-type G" evidence="12">
    <location>
        <begin position="10"/>
        <end position="177"/>
    </location>
</feature>
<dbReference type="HOGENOM" id="CLU_038009_1_0_9"/>
<keyword evidence="14" id="KW-1185">Reference proteome</keyword>
<dbReference type="Pfam" id="PF01926">
    <property type="entry name" value="MMR_HSR1"/>
    <property type="match status" value="1"/>
</dbReference>
<feature type="region of interest" description="G5" evidence="9">
    <location>
        <begin position="156"/>
        <end position="158"/>
    </location>
</feature>
<evidence type="ECO:0000256" key="8">
    <source>
        <dbReference type="HAMAP-Rule" id="MF_00367"/>
    </source>
</evidence>
<evidence type="ECO:0000256" key="10">
    <source>
        <dbReference type="RuleBase" id="RU003761"/>
    </source>
</evidence>
<gene>
    <name evidence="8" type="primary">era</name>
    <name evidence="13" type="ORF">L248_0406</name>
</gene>